<dbReference type="EMBL" id="LAZR01043977">
    <property type="protein sequence ID" value="KKL05778.1"/>
    <property type="molecule type" value="Genomic_DNA"/>
</dbReference>
<accession>A0A0F9D120</accession>
<organism evidence="1">
    <name type="scientific">marine sediment metagenome</name>
    <dbReference type="NCBI Taxonomy" id="412755"/>
    <lineage>
        <taxon>unclassified sequences</taxon>
        <taxon>metagenomes</taxon>
        <taxon>ecological metagenomes</taxon>
    </lineage>
</organism>
<dbReference type="AlphaFoldDB" id="A0A0F9D120"/>
<evidence type="ECO:0000313" key="1">
    <source>
        <dbReference type="EMBL" id="KKL05778.1"/>
    </source>
</evidence>
<comment type="caution">
    <text evidence="1">The sequence shown here is derived from an EMBL/GenBank/DDBJ whole genome shotgun (WGS) entry which is preliminary data.</text>
</comment>
<sequence length="59" mass="6677">FGPFGHVAIRTPDRVNMDVPAGHLRKSTIDENRVIFMALKTDPECTLAYGQRRNNGNDY</sequence>
<protein>
    <submittedName>
        <fullName evidence="1">Uncharacterized protein</fullName>
    </submittedName>
</protein>
<name>A0A0F9D120_9ZZZZ</name>
<proteinExistence type="predicted"/>
<reference evidence="1" key="1">
    <citation type="journal article" date="2015" name="Nature">
        <title>Complex archaea that bridge the gap between prokaryotes and eukaryotes.</title>
        <authorList>
            <person name="Spang A."/>
            <person name="Saw J.H."/>
            <person name="Jorgensen S.L."/>
            <person name="Zaremba-Niedzwiedzka K."/>
            <person name="Martijn J."/>
            <person name="Lind A.E."/>
            <person name="van Eijk R."/>
            <person name="Schleper C."/>
            <person name="Guy L."/>
            <person name="Ettema T.J."/>
        </authorList>
    </citation>
    <scope>NUCLEOTIDE SEQUENCE</scope>
</reference>
<gene>
    <name evidence="1" type="ORF">LCGC14_2602680</name>
</gene>
<feature type="non-terminal residue" evidence="1">
    <location>
        <position position="1"/>
    </location>
</feature>